<evidence type="ECO:0000313" key="3">
    <source>
        <dbReference type="Proteomes" id="UP000290288"/>
    </source>
</evidence>
<organism evidence="2 3">
    <name type="scientific">Candolleomyces aberdarensis</name>
    <dbReference type="NCBI Taxonomy" id="2316362"/>
    <lineage>
        <taxon>Eukaryota</taxon>
        <taxon>Fungi</taxon>
        <taxon>Dikarya</taxon>
        <taxon>Basidiomycota</taxon>
        <taxon>Agaricomycotina</taxon>
        <taxon>Agaricomycetes</taxon>
        <taxon>Agaricomycetidae</taxon>
        <taxon>Agaricales</taxon>
        <taxon>Agaricineae</taxon>
        <taxon>Psathyrellaceae</taxon>
        <taxon>Candolleomyces</taxon>
    </lineage>
</organism>
<protein>
    <submittedName>
        <fullName evidence="2">Uncharacterized protein</fullName>
    </submittedName>
</protein>
<dbReference type="EMBL" id="SDEE01000217">
    <property type="protein sequence ID" value="RXW19168.1"/>
    <property type="molecule type" value="Genomic_DNA"/>
</dbReference>
<reference evidence="2 3" key="1">
    <citation type="submission" date="2019-01" db="EMBL/GenBank/DDBJ databases">
        <title>Draft genome sequence of Psathyrella aberdarensis IHI B618.</title>
        <authorList>
            <person name="Buettner E."/>
            <person name="Kellner H."/>
        </authorList>
    </citation>
    <scope>NUCLEOTIDE SEQUENCE [LARGE SCALE GENOMIC DNA]</scope>
    <source>
        <strain evidence="2 3">IHI B618</strain>
    </source>
</reference>
<gene>
    <name evidence="2" type="ORF">EST38_g6695</name>
</gene>
<accession>A0A4V1Q3N1</accession>
<dbReference type="AlphaFoldDB" id="A0A4V1Q3N1"/>
<feature type="region of interest" description="Disordered" evidence="1">
    <location>
        <begin position="180"/>
        <end position="238"/>
    </location>
</feature>
<name>A0A4V1Q3N1_9AGAR</name>
<feature type="compositionally biased region" description="Low complexity" evidence="1">
    <location>
        <begin position="128"/>
        <end position="141"/>
    </location>
</feature>
<sequence>MSTNNVFDSASVQGQKPSVSAYGTTAALEQGNAATPQVAGAINTNASLERSAAKEAANVAKGVGEKLTGNPEGDANTERVKQALTPHTDVHIAQNHSSSQGTQTSNLTGKVSETAAGVQSKAKETVDAASAKASETATTASDGTKGLYGTITDTASAAVQTAKDTATSALETAQGYLGMGTSTTGQADTGVPPASSTGIPATSAPLESGKHIGEPYPSSNKVAGGGVQVANVETQSHN</sequence>
<evidence type="ECO:0000256" key="1">
    <source>
        <dbReference type="SAM" id="MobiDB-lite"/>
    </source>
</evidence>
<dbReference type="OrthoDB" id="2976048at2759"/>
<evidence type="ECO:0000313" key="2">
    <source>
        <dbReference type="EMBL" id="RXW19168.1"/>
    </source>
</evidence>
<keyword evidence="3" id="KW-1185">Reference proteome</keyword>
<dbReference type="Proteomes" id="UP000290288">
    <property type="component" value="Unassembled WGS sequence"/>
</dbReference>
<comment type="caution">
    <text evidence="2">The sequence shown here is derived from an EMBL/GenBank/DDBJ whole genome shotgun (WGS) entry which is preliminary data.</text>
</comment>
<feature type="region of interest" description="Disordered" evidence="1">
    <location>
        <begin position="113"/>
        <end position="145"/>
    </location>
</feature>
<proteinExistence type="predicted"/>